<dbReference type="GO" id="GO:0004888">
    <property type="term" value="F:transmembrane signaling receptor activity"/>
    <property type="evidence" value="ECO:0007669"/>
    <property type="project" value="InterPro"/>
</dbReference>
<evidence type="ECO:0000256" key="3">
    <source>
        <dbReference type="ARBA" id="ARBA00023224"/>
    </source>
</evidence>
<organism evidence="11 12">
    <name type="scientific">Saliniradius amylolyticus</name>
    <dbReference type="NCBI Taxonomy" id="2183582"/>
    <lineage>
        <taxon>Bacteria</taxon>
        <taxon>Pseudomonadati</taxon>
        <taxon>Pseudomonadota</taxon>
        <taxon>Gammaproteobacteria</taxon>
        <taxon>Alteromonadales</taxon>
        <taxon>Alteromonadaceae</taxon>
        <taxon>Saliniradius</taxon>
    </lineage>
</organism>
<feature type="transmembrane region" description="Helical" evidence="8">
    <location>
        <begin position="190"/>
        <end position="211"/>
    </location>
</feature>
<dbReference type="GO" id="GO:0006935">
    <property type="term" value="P:chemotaxis"/>
    <property type="evidence" value="ECO:0007669"/>
    <property type="project" value="InterPro"/>
</dbReference>
<dbReference type="InterPro" id="IPR024478">
    <property type="entry name" value="HlyB_4HB_MCP"/>
</dbReference>
<dbReference type="InterPro" id="IPR047347">
    <property type="entry name" value="YvaQ-like_sensor"/>
</dbReference>
<feature type="domain" description="Methyl-accepting transducer" evidence="9">
    <location>
        <begin position="270"/>
        <end position="506"/>
    </location>
</feature>
<dbReference type="PROSITE" id="PS50192">
    <property type="entry name" value="T_SNARE"/>
    <property type="match status" value="1"/>
</dbReference>
<feature type="region of interest" description="Disordered" evidence="7">
    <location>
        <begin position="277"/>
        <end position="300"/>
    </location>
</feature>
<dbReference type="PANTHER" id="PTHR32089:SF120">
    <property type="entry name" value="METHYL-ACCEPTING CHEMOTAXIS PROTEIN TLPQ"/>
    <property type="match status" value="1"/>
</dbReference>
<dbReference type="GO" id="GO:0005886">
    <property type="term" value="C:plasma membrane"/>
    <property type="evidence" value="ECO:0007669"/>
    <property type="project" value="UniProtKB-SubCell"/>
</dbReference>
<evidence type="ECO:0000256" key="5">
    <source>
        <dbReference type="PROSITE-ProRule" id="PRU00284"/>
    </source>
</evidence>
<feature type="domain" description="T-SNARE coiled-coil homology" evidence="10">
    <location>
        <begin position="465"/>
        <end position="519"/>
    </location>
</feature>
<accession>A0A2S2E6B3</accession>
<evidence type="ECO:0000256" key="2">
    <source>
        <dbReference type="ARBA" id="ARBA00022519"/>
    </source>
</evidence>
<feature type="compositionally biased region" description="Polar residues" evidence="7">
    <location>
        <begin position="277"/>
        <end position="293"/>
    </location>
</feature>
<evidence type="ECO:0000259" key="10">
    <source>
        <dbReference type="PROSITE" id="PS50192"/>
    </source>
</evidence>
<evidence type="ECO:0000256" key="7">
    <source>
        <dbReference type="SAM" id="MobiDB-lite"/>
    </source>
</evidence>
<keyword evidence="2" id="KW-1003">Cell membrane</keyword>
<dbReference type="InterPro" id="IPR004089">
    <property type="entry name" value="MCPsignal_dom"/>
</dbReference>
<dbReference type="RefSeq" id="WP_109340656.1">
    <property type="nucleotide sequence ID" value="NZ_CP029347.1"/>
</dbReference>
<name>A0A2S2E6B3_9ALTE</name>
<dbReference type="PRINTS" id="PR00260">
    <property type="entry name" value="CHEMTRNSDUCR"/>
</dbReference>
<keyword evidence="12" id="KW-1185">Reference proteome</keyword>
<dbReference type="SUPFAM" id="SSF58104">
    <property type="entry name" value="Methyl-accepting chemotaxis protein (MCP) signaling domain"/>
    <property type="match status" value="1"/>
</dbReference>
<evidence type="ECO:0000259" key="9">
    <source>
        <dbReference type="PROSITE" id="PS50111"/>
    </source>
</evidence>
<evidence type="ECO:0000256" key="8">
    <source>
        <dbReference type="SAM" id="Phobius"/>
    </source>
</evidence>
<dbReference type="EMBL" id="CP029347">
    <property type="protein sequence ID" value="AWL13139.1"/>
    <property type="molecule type" value="Genomic_DNA"/>
</dbReference>
<dbReference type="PROSITE" id="PS50111">
    <property type="entry name" value="CHEMOTAXIS_TRANSDUC_2"/>
    <property type="match status" value="1"/>
</dbReference>
<comment type="subcellular location">
    <subcellularLocation>
        <location evidence="1">Cell inner membrane</location>
        <topology evidence="1">Multi-pass membrane protein</topology>
    </subcellularLocation>
</comment>
<evidence type="ECO:0000313" key="11">
    <source>
        <dbReference type="EMBL" id="AWL13139.1"/>
    </source>
</evidence>
<evidence type="ECO:0000256" key="1">
    <source>
        <dbReference type="ARBA" id="ARBA00004429"/>
    </source>
</evidence>
<dbReference type="InterPro" id="IPR004090">
    <property type="entry name" value="Chemotax_Me-accpt_rcpt"/>
</dbReference>
<keyword evidence="8" id="KW-0812">Transmembrane</keyword>
<dbReference type="AlphaFoldDB" id="A0A2S2E6B3"/>
<dbReference type="KEGG" id="salh:HMF8227_02687"/>
<feature type="transmembrane region" description="Helical" evidence="8">
    <location>
        <begin position="7"/>
        <end position="27"/>
    </location>
</feature>
<reference evidence="11 12" key="1">
    <citation type="submission" date="2018-05" db="EMBL/GenBank/DDBJ databases">
        <title>Salinimonas sp. HMF8227 Genome sequencing and assembly.</title>
        <authorList>
            <person name="Kang H."/>
            <person name="Kang J."/>
            <person name="Cha I."/>
            <person name="Kim H."/>
            <person name="Joh K."/>
        </authorList>
    </citation>
    <scope>NUCLEOTIDE SEQUENCE [LARGE SCALE GENOMIC DNA]</scope>
    <source>
        <strain evidence="11 12">HMF8227</strain>
    </source>
</reference>
<evidence type="ECO:0000256" key="6">
    <source>
        <dbReference type="SAM" id="Coils"/>
    </source>
</evidence>
<dbReference type="PANTHER" id="PTHR32089">
    <property type="entry name" value="METHYL-ACCEPTING CHEMOTAXIS PROTEIN MCPB"/>
    <property type="match status" value="1"/>
</dbReference>
<keyword evidence="8" id="KW-0472">Membrane</keyword>
<keyword evidence="8" id="KW-1133">Transmembrane helix</keyword>
<dbReference type="OrthoDB" id="2489132at2"/>
<comment type="similarity">
    <text evidence="4">Belongs to the methyl-accepting chemotaxis (MCP) protein family.</text>
</comment>
<dbReference type="GO" id="GO:0007165">
    <property type="term" value="P:signal transduction"/>
    <property type="evidence" value="ECO:0007669"/>
    <property type="project" value="UniProtKB-KW"/>
</dbReference>
<dbReference type="SMART" id="SM00283">
    <property type="entry name" value="MA"/>
    <property type="match status" value="1"/>
</dbReference>
<evidence type="ECO:0000313" key="12">
    <source>
        <dbReference type="Proteomes" id="UP000245728"/>
    </source>
</evidence>
<proteinExistence type="inferred from homology"/>
<sequence length="543" mass="59449">MTIANRLYAGFAFLILLLVITTLIGTFQVDEINTTLTRVNEVGSEKQRYAINFRGSVHDRAIALRDLVLTERQSERQEFRALVKDLKANYADAEKGMLRVFSNPNYVNDEEKRLFARIEEIQKQALATTTEVERLLASGQRQRAQDYVLTDLSPAYAEWLNRINDFIDYEEARIATGVDSVLERSNNFTALMWAVTVLAILAGAAVSYLIVRRLTRTLGGEPEDVVAVIEQVADGDLTVSTQSKYEGSMMDQVGRMVRQLQRVVKDVSDSSETLLSASGELSDTAGNNSRLVSEQQEQTTQGATAIEQMSHSVAEVARNTNEAAQLADETDRETQNGSAEVESTIRSIEALAKEVEQASGVISQLSSNAEEITNVLEVIEGIADQTNLLALNAAIEAARAGEHGRGFSVVADEVRALANRTQESTKSIQSVITTMRASAGEAVSVMERGHHQATESVEQARRAGDSLNTVNAAVKRMTDMNAQIATATEEQSSVADEINQNFHSITQATEQSAAGSTQVSEASRELNELAKHLSQRVSRFRVA</sequence>
<keyword evidence="2" id="KW-0997">Cell inner membrane</keyword>
<protein>
    <submittedName>
        <fullName evidence="11">Methyl-accepting chemotaxis protein</fullName>
    </submittedName>
</protein>
<gene>
    <name evidence="11" type="ORF">HMF8227_02687</name>
</gene>
<dbReference type="CDD" id="cd19411">
    <property type="entry name" value="MCP2201-like_sensor"/>
    <property type="match status" value="1"/>
</dbReference>
<dbReference type="Pfam" id="PF00015">
    <property type="entry name" value="MCPsignal"/>
    <property type="match status" value="1"/>
</dbReference>
<dbReference type="Proteomes" id="UP000245728">
    <property type="component" value="Chromosome"/>
</dbReference>
<evidence type="ECO:0000256" key="4">
    <source>
        <dbReference type="ARBA" id="ARBA00029447"/>
    </source>
</evidence>
<dbReference type="Pfam" id="PF12729">
    <property type="entry name" value="4HB_MCP_1"/>
    <property type="match status" value="1"/>
</dbReference>
<dbReference type="FunFam" id="1.10.287.950:FF:000001">
    <property type="entry name" value="Methyl-accepting chemotaxis sensory transducer"/>
    <property type="match status" value="1"/>
</dbReference>
<dbReference type="Gene3D" id="1.10.287.950">
    <property type="entry name" value="Methyl-accepting chemotaxis protein"/>
    <property type="match status" value="1"/>
</dbReference>
<dbReference type="CDD" id="cd11386">
    <property type="entry name" value="MCP_signal"/>
    <property type="match status" value="1"/>
</dbReference>
<dbReference type="InterPro" id="IPR000727">
    <property type="entry name" value="T_SNARE_dom"/>
</dbReference>
<keyword evidence="3 5" id="KW-0807">Transducer</keyword>
<keyword evidence="6" id="KW-0175">Coiled coil</keyword>
<feature type="coiled-coil region" evidence="6">
    <location>
        <begin position="338"/>
        <end position="368"/>
    </location>
</feature>